<gene>
    <name evidence="1" type="ORF">FHS40_008277</name>
</gene>
<dbReference type="RefSeq" id="WP_229879651.1">
    <property type="nucleotide sequence ID" value="NZ_BMSQ01000027.1"/>
</dbReference>
<reference evidence="1 2" key="1">
    <citation type="submission" date="2020-08" db="EMBL/GenBank/DDBJ databases">
        <title>Genomic Encyclopedia of Type Strains, Phase III (KMG-III): the genomes of soil and plant-associated and newly described type strains.</title>
        <authorList>
            <person name="Whitman W."/>
        </authorList>
    </citation>
    <scope>NUCLEOTIDE SEQUENCE [LARGE SCALE GENOMIC DNA]</scope>
    <source>
        <strain evidence="1 2">CECT 3146</strain>
    </source>
</reference>
<dbReference type="InterPro" id="IPR044673">
    <property type="entry name" value="DCL-like"/>
</dbReference>
<dbReference type="Pfam" id="PF11523">
    <property type="entry name" value="DUF3223"/>
    <property type="match status" value="1"/>
</dbReference>
<accession>A0A7W8B2H8</accession>
<name>A0A7W8B2H8_STRST</name>
<protein>
    <recommendedName>
        <fullName evidence="3">DUF3223 domain-containing protein</fullName>
    </recommendedName>
</protein>
<evidence type="ECO:0008006" key="3">
    <source>
        <dbReference type="Google" id="ProtNLM"/>
    </source>
</evidence>
<proteinExistence type="predicted"/>
<organism evidence="1 2">
    <name type="scientific">Streptomyces spectabilis</name>
    <dbReference type="NCBI Taxonomy" id="68270"/>
    <lineage>
        <taxon>Bacteria</taxon>
        <taxon>Bacillati</taxon>
        <taxon>Actinomycetota</taxon>
        <taxon>Actinomycetes</taxon>
        <taxon>Kitasatosporales</taxon>
        <taxon>Streptomycetaceae</taxon>
        <taxon>Streptomyces</taxon>
    </lineage>
</organism>
<dbReference type="AlphaFoldDB" id="A0A7W8B2H8"/>
<dbReference type="Gene3D" id="3.10.450.40">
    <property type="match status" value="1"/>
</dbReference>
<dbReference type="PANTHER" id="PTHR33415:SF12">
    <property type="entry name" value="PROTEIN EMBRYO DEFECTIVE 514"/>
    <property type="match status" value="1"/>
</dbReference>
<dbReference type="Proteomes" id="UP000549009">
    <property type="component" value="Unassembled WGS sequence"/>
</dbReference>
<evidence type="ECO:0000313" key="2">
    <source>
        <dbReference type="Proteomes" id="UP000549009"/>
    </source>
</evidence>
<sequence length="229" mass="25470">MSAPVTGTAKELKVPEVWIGPRRYASKKARQEAVQAILARYGLGQIVDQQEDHLLLRDLLDMHPDAAEKVGPGVDHFRVIATPRGHHKGPEAVLVDGTKVAFSYMKCLDAPTHRQRVLAAMRTEIQPQVNTHYESRKAAHTLVSDESGQDLTPDDVHVSYFQGPRFHDIALEFVEATGGFSAVDLTAETPRGLALFTDRALAERWHGHHQERAVLGLLSAKENLRRPRV</sequence>
<dbReference type="PANTHER" id="PTHR33415">
    <property type="entry name" value="PROTEIN EMBRYO DEFECTIVE 514"/>
    <property type="match status" value="1"/>
</dbReference>
<keyword evidence="2" id="KW-1185">Reference proteome</keyword>
<evidence type="ECO:0000313" key="1">
    <source>
        <dbReference type="EMBL" id="MBB5109149.1"/>
    </source>
</evidence>
<comment type="caution">
    <text evidence="1">The sequence shown here is derived from an EMBL/GenBank/DDBJ whole genome shotgun (WGS) entry which is preliminary data.</text>
</comment>
<dbReference type="EMBL" id="JACHJD010000024">
    <property type="protein sequence ID" value="MBB5109149.1"/>
    <property type="molecule type" value="Genomic_DNA"/>
</dbReference>